<keyword evidence="1" id="KW-0614">Plasmid</keyword>
<dbReference type="RefSeq" id="WP_011988526.1">
    <property type="nucleotide sequence ID" value="NC_009705.1"/>
</dbReference>
<evidence type="ECO:0000313" key="1">
    <source>
        <dbReference type="EMBL" id="ABS45682.1"/>
    </source>
</evidence>
<reference evidence="1 2" key="1">
    <citation type="journal article" date="2007" name="PLoS Genet.">
        <title>The complete genome sequence of Yersinia pseudotuberculosis IP31758, the causative agent of Far East scarlet-like fever.</title>
        <authorList>
            <person name="Eppinger M."/>
            <person name="Rosovitz M.J."/>
            <person name="Fricke W.F."/>
            <person name="Rasko D.A."/>
            <person name="Kokorina G."/>
            <person name="Fayolle C."/>
            <person name="Lindler L.E."/>
            <person name="Carniel E."/>
            <person name="Ravel J."/>
        </authorList>
    </citation>
    <scope>NUCLEOTIDE SEQUENCE [LARGE SCALE GENOMIC DNA]</scope>
    <source>
        <strain evidence="1 2">IP 31758</strain>
        <plasmid evidence="2">Plasmid plasmid_153kb</plasmid>
    </source>
</reference>
<geneLocation type="plasmid" evidence="2">
    <name>plasmid_153kb</name>
</geneLocation>
<sequence length="326" mass="37883">MSDIFDPSLLYNANISFEERSEITLDELSQMKIKDENLRRCFSLRVASRIVSLIYMQGALAPENNFIANMDKVTRRFSELFNSAFDFLKLNSRDEDFHYILPMMNNAVVDFLTTEYQCLLSSTTPDSPPFSRLEVSEVFDLLTTVLLTQKYEFITYDENDHIIYPDISVLGDSQKIRKLSLMEATLKCHGLSNMFDYYQTDINAFVHGMVTVIAQVSEEQISRVWAMNEDIPPSFSMVYQYYQVCIGLFCEIYKRCAKNDVIELELKSPLDRNLVITRYMQGQGMPHEHIFDEFRKAIGQMADHTAFLLNVHYQEQQESQSGHEDT</sequence>
<organism evidence="1 2">
    <name type="scientific">Yersinia pseudotuberculosis serotype O:1b (strain IP 31758)</name>
    <dbReference type="NCBI Taxonomy" id="349747"/>
    <lineage>
        <taxon>Bacteria</taxon>
        <taxon>Pseudomonadati</taxon>
        <taxon>Pseudomonadota</taxon>
        <taxon>Gammaproteobacteria</taxon>
        <taxon>Enterobacterales</taxon>
        <taxon>Yersiniaceae</taxon>
        <taxon>Yersinia</taxon>
    </lineage>
</organism>
<proteinExistence type="predicted"/>
<dbReference type="EMBL" id="CP000719">
    <property type="protein sequence ID" value="ABS45682.1"/>
    <property type="molecule type" value="Genomic_DNA"/>
</dbReference>
<dbReference type="HOGENOM" id="CLU_852463_0_0_6"/>
<protein>
    <submittedName>
        <fullName evidence="1">Uncharacterized protein</fullName>
    </submittedName>
</protein>
<evidence type="ECO:0000313" key="2">
    <source>
        <dbReference type="Proteomes" id="UP000002412"/>
    </source>
</evidence>
<accession>A0A0U1QTH3</accession>
<gene>
    <name evidence="1" type="ordered locus">YpsIP31758_B0026</name>
</gene>
<dbReference type="Proteomes" id="UP000002412">
    <property type="component" value="Plasmid p_153kb"/>
</dbReference>
<dbReference type="AlphaFoldDB" id="A0A0U1QTH3"/>
<name>A0A0U1QTH3_YERP3</name>
<dbReference type="KEGG" id="ypi:YpsIP31758_B0026"/>